<keyword evidence="7 11" id="KW-1133">Transmembrane helix</keyword>
<keyword evidence="14" id="KW-1185">Reference proteome</keyword>
<protein>
    <recommendedName>
        <fullName evidence="2">Type II secretion system protein H</fullName>
    </recommendedName>
    <alternativeName>
        <fullName evidence="10">General secretion pathway protein H</fullName>
    </alternativeName>
</protein>
<dbReference type="Proteomes" id="UP000552587">
    <property type="component" value="Unassembled WGS sequence"/>
</dbReference>
<evidence type="ECO:0000256" key="5">
    <source>
        <dbReference type="ARBA" id="ARBA00022519"/>
    </source>
</evidence>
<name>A0A7W3U351_9GAMM</name>
<reference evidence="13 14" key="1">
    <citation type="submission" date="2020-07" db="EMBL/GenBank/DDBJ databases">
        <authorList>
            <person name="Xu S."/>
            <person name="Li A."/>
        </authorList>
    </citation>
    <scope>NUCLEOTIDE SEQUENCE [LARGE SCALE GENOMIC DNA]</scope>
    <source>
        <strain evidence="13 14">SG-8</strain>
    </source>
</reference>
<dbReference type="GO" id="GO:0005886">
    <property type="term" value="C:plasma membrane"/>
    <property type="evidence" value="ECO:0007669"/>
    <property type="project" value="UniProtKB-SubCell"/>
</dbReference>
<dbReference type="Pfam" id="PF12019">
    <property type="entry name" value="GspH"/>
    <property type="match status" value="1"/>
</dbReference>
<evidence type="ECO:0000256" key="3">
    <source>
        <dbReference type="ARBA" id="ARBA00022475"/>
    </source>
</evidence>
<evidence type="ECO:0000256" key="11">
    <source>
        <dbReference type="SAM" id="Phobius"/>
    </source>
</evidence>
<evidence type="ECO:0000256" key="10">
    <source>
        <dbReference type="ARBA" id="ARBA00030775"/>
    </source>
</evidence>
<evidence type="ECO:0000256" key="4">
    <source>
        <dbReference type="ARBA" id="ARBA00022481"/>
    </source>
</evidence>
<evidence type="ECO:0000256" key="7">
    <source>
        <dbReference type="ARBA" id="ARBA00022989"/>
    </source>
</evidence>
<evidence type="ECO:0000313" key="14">
    <source>
        <dbReference type="Proteomes" id="UP000552587"/>
    </source>
</evidence>
<evidence type="ECO:0000256" key="2">
    <source>
        <dbReference type="ARBA" id="ARBA00021549"/>
    </source>
</evidence>
<dbReference type="GO" id="GO:0015628">
    <property type="term" value="P:protein secretion by the type II secretion system"/>
    <property type="evidence" value="ECO:0007669"/>
    <property type="project" value="InterPro"/>
</dbReference>
<accession>A0A7W3U351</accession>
<evidence type="ECO:0000259" key="12">
    <source>
        <dbReference type="Pfam" id="PF12019"/>
    </source>
</evidence>
<dbReference type="GO" id="GO:0015627">
    <property type="term" value="C:type II protein secretion system complex"/>
    <property type="evidence" value="ECO:0007669"/>
    <property type="project" value="InterPro"/>
</dbReference>
<keyword evidence="5" id="KW-0997">Cell inner membrane</keyword>
<dbReference type="RefSeq" id="WP_182668836.1">
    <property type="nucleotide sequence ID" value="NZ_JACHTE010000004.1"/>
</dbReference>
<sequence length="183" mass="19851">MEGSVFVCAPRSRIRGFSLLDLAATLAVLGVVLGIGLPSFSRILAEHRIHDIQHRLTVSLALGRIAAIRDAAPVTVCPSSNGQTCRSDGVWDHGWLVYRDRGRTDHPTLQTVVHYDSTPNNGFRVRSSRYRSRVRFGALGWSGGHNLTLAVCGPDGHLRGQVIVNNAGRPRSERAPPGTPCPD</sequence>
<comment type="similarity">
    <text evidence="9">Belongs to the GSP H family.</text>
</comment>
<evidence type="ECO:0000313" key="13">
    <source>
        <dbReference type="EMBL" id="MBB1088042.1"/>
    </source>
</evidence>
<dbReference type="Gene3D" id="3.55.40.10">
    <property type="entry name" value="minor pseudopilin epsh domain"/>
    <property type="match status" value="1"/>
</dbReference>
<dbReference type="InterPro" id="IPR022346">
    <property type="entry name" value="T2SS_GspH"/>
</dbReference>
<keyword evidence="3" id="KW-1003">Cell membrane</keyword>
<dbReference type="AlphaFoldDB" id="A0A7W3U351"/>
<keyword evidence="8 11" id="KW-0472">Membrane</keyword>
<comment type="subcellular location">
    <subcellularLocation>
        <location evidence="1">Cell inner membrane</location>
        <topology evidence="1">Single-pass membrane protein</topology>
    </subcellularLocation>
</comment>
<feature type="transmembrane region" description="Helical" evidence="11">
    <location>
        <begin position="22"/>
        <end position="45"/>
    </location>
</feature>
<dbReference type="InterPro" id="IPR045584">
    <property type="entry name" value="Pilin-like"/>
</dbReference>
<proteinExistence type="inferred from homology"/>
<evidence type="ECO:0000256" key="1">
    <source>
        <dbReference type="ARBA" id="ARBA00004377"/>
    </source>
</evidence>
<organism evidence="13 14">
    <name type="scientific">Marilutibacter penaei</name>
    <dbReference type="NCBI Taxonomy" id="2759900"/>
    <lineage>
        <taxon>Bacteria</taxon>
        <taxon>Pseudomonadati</taxon>
        <taxon>Pseudomonadota</taxon>
        <taxon>Gammaproteobacteria</taxon>
        <taxon>Lysobacterales</taxon>
        <taxon>Lysobacteraceae</taxon>
        <taxon>Marilutibacter</taxon>
    </lineage>
</organism>
<feature type="domain" description="General secretion pathway GspH" evidence="12">
    <location>
        <begin position="55"/>
        <end position="168"/>
    </location>
</feature>
<evidence type="ECO:0000256" key="9">
    <source>
        <dbReference type="ARBA" id="ARBA00025772"/>
    </source>
</evidence>
<comment type="caution">
    <text evidence="13">The sequence shown here is derived from an EMBL/GenBank/DDBJ whole genome shotgun (WGS) entry which is preliminary data.</text>
</comment>
<evidence type="ECO:0000256" key="6">
    <source>
        <dbReference type="ARBA" id="ARBA00022692"/>
    </source>
</evidence>
<dbReference type="EMBL" id="JACHTE010000004">
    <property type="protein sequence ID" value="MBB1088042.1"/>
    <property type="molecule type" value="Genomic_DNA"/>
</dbReference>
<evidence type="ECO:0000256" key="8">
    <source>
        <dbReference type="ARBA" id="ARBA00023136"/>
    </source>
</evidence>
<dbReference type="SUPFAM" id="SSF54523">
    <property type="entry name" value="Pili subunits"/>
    <property type="match status" value="1"/>
</dbReference>
<keyword evidence="4" id="KW-0488">Methylation</keyword>
<gene>
    <name evidence="13" type="ORF">H4F99_06015</name>
</gene>
<keyword evidence="6 11" id="KW-0812">Transmembrane</keyword>